<proteinExistence type="predicted"/>
<dbReference type="Proteomes" id="UP000695007">
    <property type="component" value="Unplaced"/>
</dbReference>
<reference evidence="3" key="1">
    <citation type="submission" date="2025-08" db="UniProtKB">
        <authorList>
            <consortium name="RefSeq"/>
        </authorList>
    </citation>
    <scope>IDENTIFICATION</scope>
</reference>
<evidence type="ECO:0000313" key="2">
    <source>
        <dbReference type="Proteomes" id="UP000695007"/>
    </source>
</evidence>
<protein>
    <submittedName>
        <fullName evidence="3">Uncharacterized protein LOC105365879</fullName>
    </submittedName>
</protein>
<keyword evidence="1" id="KW-0732">Signal</keyword>
<accession>A0AAJ6YQP3</accession>
<organism evidence="2 3">
    <name type="scientific">Ceratosolen solmsi marchali</name>
    <dbReference type="NCBI Taxonomy" id="326594"/>
    <lineage>
        <taxon>Eukaryota</taxon>
        <taxon>Metazoa</taxon>
        <taxon>Ecdysozoa</taxon>
        <taxon>Arthropoda</taxon>
        <taxon>Hexapoda</taxon>
        <taxon>Insecta</taxon>
        <taxon>Pterygota</taxon>
        <taxon>Neoptera</taxon>
        <taxon>Endopterygota</taxon>
        <taxon>Hymenoptera</taxon>
        <taxon>Apocrita</taxon>
        <taxon>Proctotrupomorpha</taxon>
        <taxon>Chalcidoidea</taxon>
        <taxon>Agaonidae</taxon>
        <taxon>Agaoninae</taxon>
        <taxon>Ceratosolen</taxon>
    </lineage>
</organism>
<dbReference type="RefSeq" id="XP_011502449.1">
    <property type="nucleotide sequence ID" value="XM_011504147.1"/>
</dbReference>
<feature type="signal peptide" evidence="1">
    <location>
        <begin position="1"/>
        <end position="24"/>
    </location>
</feature>
<feature type="chain" id="PRO_5042534676" evidence="1">
    <location>
        <begin position="25"/>
        <end position="219"/>
    </location>
</feature>
<evidence type="ECO:0000313" key="3">
    <source>
        <dbReference type="RefSeq" id="XP_011502449.1"/>
    </source>
</evidence>
<dbReference type="GeneID" id="105365879"/>
<name>A0AAJ6YQP3_9HYME</name>
<dbReference type="KEGG" id="csol:105365879"/>
<dbReference type="AlphaFoldDB" id="A0AAJ6YQP3"/>
<gene>
    <name evidence="3" type="primary">LOC105365879</name>
</gene>
<evidence type="ECO:0000256" key="1">
    <source>
        <dbReference type="SAM" id="SignalP"/>
    </source>
</evidence>
<keyword evidence="2" id="KW-1185">Reference proteome</keyword>
<sequence>MKLFFVTLIIYAVVNLGTYSAGQGNPRLIVTRISDSNDDIVRLIKELGDSRELVNNKIKAMDFGIFSNTQVINLQKELDDRRLKRTINDCVSLFNNTINKLNTELIASSEKDADKRFTYMINEANGFLGELKIMLANVEGEKLDHEVEACKVNPTGCLIAKYSTRITEINAVSRNDRWLIQSMPFDIYVAVIRPLLNKQITTEIFNPVSECIKRRLDHD</sequence>